<dbReference type="Proteomes" id="UP000193420">
    <property type="component" value="Unassembled WGS sequence"/>
</dbReference>
<organism evidence="1 2">
    <name type="scientific">Arenibacter troitsensis</name>
    <dbReference type="NCBI Taxonomy" id="188872"/>
    <lineage>
        <taxon>Bacteria</taxon>
        <taxon>Pseudomonadati</taxon>
        <taxon>Bacteroidota</taxon>
        <taxon>Flavobacteriia</taxon>
        <taxon>Flavobacteriales</taxon>
        <taxon>Flavobacteriaceae</taxon>
        <taxon>Arenibacter</taxon>
    </lineage>
</organism>
<dbReference type="EMBL" id="FXAO01000012">
    <property type="protein sequence ID" value="SMG51508.1"/>
    <property type="molecule type" value="Genomic_DNA"/>
</dbReference>
<proteinExistence type="predicted"/>
<evidence type="ECO:0000313" key="2">
    <source>
        <dbReference type="Proteomes" id="UP000193420"/>
    </source>
</evidence>
<name>A0A1X7LCC7_9FLAO</name>
<evidence type="ECO:0000313" key="1">
    <source>
        <dbReference type="EMBL" id="SMG51508.1"/>
    </source>
</evidence>
<keyword evidence="2" id="KW-1185">Reference proteome</keyword>
<protein>
    <submittedName>
        <fullName evidence="1">Uncharacterized protein</fullName>
    </submittedName>
</protein>
<accession>A0A1X7LCC7</accession>
<reference evidence="2" key="1">
    <citation type="submission" date="2017-04" db="EMBL/GenBank/DDBJ databases">
        <authorList>
            <person name="Varghese N."/>
            <person name="Submissions S."/>
        </authorList>
    </citation>
    <scope>NUCLEOTIDE SEQUENCE [LARGE SCALE GENOMIC DNA]</scope>
    <source>
        <strain evidence="2">DSM 19835</strain>
    </source>
</reference>
<dbReference type="STRING" id="188872.SAMN03080602_04102"/>
<dbReference type="AlphaFoldDB" id="A0A1X7LCC7"/>
<gene>
    <name evidence="1" type="ORF">SAMN03080602_04102</name>
</gene>
<sequence length="71" mass="8597">MIFGRALFVANVKIMLIFKKKLNNKQNYYEYCEEKSYPFNASIVFFMKFSVFLIRKYGNYYKTNKKKPGKN</sequence>